<evidence type="ECO:0000313" key="2">
    <source>
        <dbReference type="EMBL" id="GFH57329.1"/>
    </source>
</evidence>
<feature type="compositionally biased region" description="Basic and acidic residues" evidence="1">
    <location>
        <begin position="35"/>
        <end position="47"/>
    </location>
</feature>
<reference evidence="2 3" key="1">
    <citation type="journal article" date="2021" name="Sci. Rep.">
        <title>The genome of the diatom Chaetoceros tenuissimus carries an ancient integrated fragment of an extant virus.</title>
        <authorList>
            <person name="Hongo Y."/>
            <person name="Kimura K."/>
            <person name="Takaki Y."/>
            <person name="Yoshida Y."/>
            <person name="Baba S."/>
            <person name="Kobayashi G."/>
            <person name="Nagasaki K."/>
            <person name="Hano T."/>
            <person name="Tomaru Y."/>
        </authorList>
    </citation>
    <scope>NUCLEOTIDE SEQUENCE [LARGE SCALE GENOMIC DNA]</scope>
    <source>
        <strain evidence="2 3">NIES-3715</strain>
    </source>
</reference>
<accession>A0AAD3D7B6</accession>
<evidence type="ECO:0000313" key="3">
    <source>
        <dbReference type="Proteomes" id="UP001054902"/>
    </source>
</evidence>
<proteinExistence type="predicted"/>
<dbReference type="Proteomes" id="UP001054902">
    <property type="component" value="Unassembled WGS sequence"/>
</dbReference>
<organism evidence="2 3">
    <name type="scientific">Chaetoceros tenuissimus</name>
    <dbReference type="NCBI Taxonomy" id="426638"/>
    <lineage>
        <taxon>Eukaryota</taxon>
        <taxon>Sar</taxon>
        <taxon>Stramenopiles</taxon>
        <taxon>Ochrophyta</taxon>
        <taxon>Bacillariophyta</taxon>
        <taxon>Coscinodiscophyceae</taxon>
        <taxon>Chaetocerotophycidae</taxon>
        <taxon>Chaetocerotales</taxon>
        <taxon>Chaetocerotaceae</taxon>
        <taxon>Chaetoceros</taxon>
    </lineage>
</organism>
<dbReference type="EMBL" id="BLLK01000058">
    <property type="protein sequence ID" value="GFH57329.1"/>
    <property type="molecule type" value="Genomic_DNA"/>
</dbReference>
<feature type="compositionally biased region" description="Basic residues" evidence="1">
    <location>
        <begin position="747"/>
        <end position="756"/>
    </location>
</feature>
<name>A0AAD3D7B6_9STRA</name>
<feature type="region of interest" description="Disordered" evidence="1">
    <location>
        <begin position="729"/>
        <end position="766"/>
    </location>
</feature>
<feature type="region of interest" description="Disordered" evidence="1">
    <location>
        <begin position="35"/>
        <end position="59"/>
    </location>
</feature>
<comment type="caution">
    <text evidence="2">The sequence shown here is derived from an EMBL/GenBank/DDBJ whole genome shotgun (WGS) entry which is preliminary data.</text>
</comment>
<gene>
    <name evidence="2" type="ORF">CTEN210_13805</name>
</gene>
<dbReference type="AlphaFoldDB" id="A0AAD3D7B6"/>
<keyword evidence="3" id="KW-1185">Reference proteome</keyword>
<evidence type="ECO:0000256" key="1">
    <source>
        <dbReference type="SAM" id="MobiDB-lite"/>
    </source>
</evidence>
<protein>
    <submittedName>
        <fullName evidence="2">Uncharacterized protein</fullName>
    </submittedName>
</protein>
<sequence>MTSHTAQSFLAVLKDEGITGHKPAVLAAFRGMKYNRADPDPENENDHPSYLQPTASTQREASFGEPIKEIIAAQKEDQKSHNGGLPISEKKWRALFIDEFGKENTMKGERAQRIAREWNPEPKRKYFQKRFPPEIIDFIINEDAKNNGETISAKEWEIKLRAKDCNMSGKYAQNIAWRHNPEPKVHGKYPPEIINFIINEDAKNNGETISAKEWEVKLQAKDCDMSGRYAQNIAWRHNPEPKAQHSKYSMYPPEIIDFIINEDAKNNGETISAKEWEVKLQAKDCDMSGKNAQAIARKHNPEPKAQHSKYPPEIINFIINEDAENNGYPPEIINFIINEDAENNGVSISAKEWEVKLQAKDCDMSGEYAQVIARKHNPEPKAQHSKYPPEIFDFIINKDAENNGVSISAEEWEIKLRAKDCDMSGKYAQVIVRNHRLKNARNHRLCDANRNEVLAKARRQAVADATAVQAQHIISATKAKNNGLVPIMTPEKIESLSQLQAQAIVKARPAMALLASGTPVIDKNGKPVSPTQEQIDHQVSIQTEELVKAYTKEHATAQAQHIISATKAKNNGLVPIMTPEKIESLSQLQAQAIVKARPAMALLASGTPVIDKNGKPVSPTQEQIDHQVSIQTEELVKAYTKEHATAQAQHIISATKAKNNGLVPIMTPEKIESLSQLQAQAIVKARPAMALLASGTPVIDKNGKPVSPTQEQIDHQVSIQTEELVKAYTKEQERKRKHSSTVELKNASKKSKKSKPLRNLNVNNNV</sequence>